<comment type="caution">
    <text evidence="4">The sequence shown here is derived from an EMBL/GenBank/DDBJ whole genome shotgun (WGS) entry which is preliminary data.</text>
</comment>
<dbReference type="RefSeq" id="WP_377240172.1">
    <property type="nucleotide sequence ID" value="NZ_JBHLXP010000001.1"/>
</dbReference>
<dbReference type="SMART" id="SM00116">
    <property type="entry name" value="CBS"/>
    <property type="match status" value="2"/>
</dbReference>
<feature type="domain" description="CBS" evidence="3">
    <location>
        <begin position="338"/>
        <end position="394"/>
    </location>
</feature>
<dbReference type="InterPro" id="IPR046342">
    <property type="entry name" value="CBS_dom_sf"/>
</dbReference>
<dbReference type="PANTHER" id="PTHR33741">
    <property type="entry name" value="TRANSMEMBRANE PROTEIN DDB_G0269096-RELATED"/>
    <property type="match status" value="1"/>
</dbReference>
<proteinExistence type="predicted"/>
<feature type="transmembrane region" description="Helical" evidence="2">
    <location>
        <begin position="107"/>
        <end position="125"/>
    </location>
</feature>
<evidence type="ECO:0000313" key="4">
    <source>
        <dbReference type="EMBL" id="MFC0047171.1"/>
    </source>
</evidence>
<evidence type="ECO:0000256" key="1">
    <source>
        <dbReference type="PROSITE-ProRule" id="PRU00703"/>
    </source>
</evidence>
<protein>
    <submittedName>
        <fullName evidence="4">HPP family protein</fullName>
    </submittedName>
</protein>
<dbReference type="InterPro" id="IPR058581">
    <property type="entry name" value="TM_HPP"/>
</dbReference>
<dbReference type="InterPro" id="IPR000644">
    <property type="entry name" value="CBS_dom"/>
</dbReference>
<dbReference type="Pfam" id="PF00571">
    <property type="entry name" value="CBS"/>
    <property type="match status" value="2"/>
</dbReference>
<keyword evidence="1" id="KW-0129">CBS domain</keyword>
<feature type="transmembrane region" description="Helical" evidence="2">
    <location>
        <begin position="34"/>
        <end position="53"/>
    </location>
</feature>
<feature type="transmembrane region" description="Helical" evidence="2">
    <location>
        <begin position="153"/>
        <end position="172"/>
    </location>
</feature>
<name>A0ABV6B8I7_9GAMM</name>
<keyword evidence="2" id="KW-0812">Transmembrane</keyword>
<dbReference type="InterPro" id="IPR007065">
    <property type="entry name" value="HPP"/>
</dbReference>
<dbReference type="Gene3D" id="3.10.580.10">
    <property type="entry name" value="CBS-domain"/>
    <property type="match status" value="1"/>
</dbReference>
<keyword evidence="5" id="KW-1185">Reference proteome</keyword>
<dbReference type="Proteomes" id="UP001589813">
    <property type="component" value="Unassembled WGS sequence"/>
</dbReference>
<dbReference type="EMBL" id="JBHLXP010000001">
    <property type="protein sequence ID" value="MFC0047171.1"/>
    <property type="molecule type" value="Genomic_DNA"/>
</dbReference>
<keyword evidence="2" id="KW-1133">Transmembrane helix</keyword>
<dbReference type="PROSITE" id="PS51371">
    <property type="entry name" value="CBS"/>
    <property type="match status" value="2"/>
</dbReference>
<evidence type="ECO:0000256" key="2">
    <source>
        <dbReference type="SAM" id="Phobius"/>
    </source>
</evidence>
<gene>
    <name evidence="4" type="ORF">ACFFJP_02565</name>
</gene>
<dbReference type="SUPFAM" id="SSF54631">
    <property type="entry name" value="CBS-domain pair"/>
    <property type="match status" value="1"/>
</dbReference>
<keyword evidence="2" id="KW-0472">Membrane</keyword>
<organism evidence="4 5">
    <name type="scientific">Rheinheimera tilapiae</name>
    <dbReference type="NCBI Taxonomy" id="875043"/>
    <lineage>
        <taxon>Bacteria</taxon>
        <taxon>Pseudomonadati</taxon>
        <taxon>Pseudomonadota</taxon>
        <taxon>Gammaproteobacteria</taxon>
        <taxon>Chromatiales</taxon>
        <taxon>Chromatiaceae</taxon>
        <taxon>Rheinheimera</taxon>
    </lineage>
</organism>
<sequence>MFIRCTRWFKHVFALKNRNGQRLSAIPFTQRFKVISAAFIALWLVAQISEYSLRGTEHSLLLASMGASAVLLFGLPGSPLAKPAVFFWGHLLSAAIGLLISHLVTHFALMAALTVSLVVLMMYLFEAMHPPGGATALVPVIATTNGPAPGMDFLLYPVALNLIVMLTVSLFLQRYLLKINKVTPGPGTPETRDLPPLARSQLQKKDIQAAIQEFSSVLDISESDLVRLFSLAQQQAMNRQTTTLHCNDIMAKDLVTVSPETSLQEAWSLLRQHKISMLPVVDVDYRLVGVISVPDFLKDLAITELTGTRQHLHSLWLHLRLKWSGSQHSAGHTVADKMSTRLIVAAPDDAISTLVPLLANNGLHQVPIVTENFKLCGVVTQSDLIAALAHLQVIQ</sequence>
<dbReference type="Pfam" id="PF04982">
    <property type="entry name" value="TM_HPP"/>
    <property type="match status" value="1"/>
</dbReference>
<feature type="domain" description="CBS" evidence="3">
    <location>
        <begin position="250"/>
        <end position="307"/>
    </location>
</feature>
<evidence type="ECO:0000259" key="3">
    <source>
        <dbReference type="PROSITE" id="PS51371"/>
    </source>
</evidence>
<evidence type="ECO:0000313" key="5">
    <source>
        <dbReference type="Proteomes" id="UP001589813"/>
    </source>
</evidence>
<accession>A0ABV6B8I7</accession>
<dbReference type="PANTHER" id="PTHR33741:SF5">
    <property type="entry name" value="TRANSMEMBRANE PROTEIN DDB_G0269096-RELATED"/>
    <property type="match status" value="1"/>
</dbReference>
<reference evidence="4 5" key="1">
    <citation type="submission" date="2024-09" db="EMBL/GenBank/DDBJ databases">
        <authorList>
            <person name="Sun Q."/>
            <person name="Mori K."/>
        </authorList>
    </citation>
    <scope>NUCLEOTIDE SEQUENCE [LARGE SCALE GENOMIC DNA]</scope>
    <source>
        <strain evidence="4 5">KCTC 23315</strain>
    </source>
</reference>
<dbReference type="CDD" id="cd04600">
    <property type="entry name" value="CBS_pair_HPP_assoc"/>
    <property type="match status" value="1"/>
</dbReference>